<keyword evidence="2" id="KW-1185">Reference proteome</keyword>
<evidence type="ECO:0000313" key="2">
    <source>
        <dbReference type="Proteomes" id="UP001162480"/>
    </source>
</evidence>
<dbReference type="Proteomes" id="UP001162480">
    <property type="component" value="Chromosome 6"/>
</dbReference>
<dbReference type="EMBL" id="OX597819">
    <property type="protein sequence ID" value="CAI9725047.1"/>
    <property type="molecule type" value="Genomic_DNA"/>
</dbReference>
<accession>A0AA36F5C3</accession>
<dbReference type="AlphaFoldDB" id="A0AA36F5C3"/>
<evidence type="ECO:0000313" key="1">
    <source>
        <dbReference type="EMBL" id="CAI9725047.1"/>
    </source>
</evidence>
<gene>
    <name evidence="1" type="ORF">OCTVUL_1B024800</name>
</gene>
<reference evidence="1" key="1">
    <citation type="submission" date="2023-08" db="EMBL/GenBank/DDBJ databases">
        <authorList>
            <person name="Alioto T."/>
            <person name="Alioto T."/>
            <person name="Gomez Garrido J."/>
        </authorList>
    </citation>
    <scope>NUCLEOTIDE SEQUENCE</scope>
</reference>
<proteinExistence type="predicted"/>
<evidence type="ECO:0008006" key="3">
    <source>
        <dbReference type="Google" id="ProtNLM"/>
    </source>
</evidence>
<sequence>MHPRSKQWHLIDYIITRQRDSSDVLITRAMPGAKCWTEHKMIRAKLNISIVSQYHKSPKLIRLTFNTARHLPAKYQQEFQFNFDVKFEAIGLQTGGADEKRNQFKDVVTKTAKSVQGPNEKFHRNWFYDNDEAVQII</sequence>
<name>A0AA36F5C3_OCTVU</name>
<protein>
    <recommendedName>
        <fullName evidence="3">Craniofacial development protein 2-like</fullName>
    </recommendedName>
</protein>
<organism evidence="1 2">
    <name type="scientific">Octopus vulgaris</name>
    <name type="common">Common octopus</name>
    <dbReference type="NCBI Taxonomy" id="6645"/>
    <lineage>
        <taxon>Eukaryota</taxon>
        <taxon>Metazoa</taxon>
        <taxon>Spiralia</taxon>
        <taxon>Lophotrochozoa</taxon>
        <taxon>Mollusca</taxon>
        <taxon>Cephalopoda</taxon>
        <taxon>Coleoidea</taxon>
        <taxon>Octopodiformes</taxon>
        <taxon>Octopoda</taxon>
        <taxon>Incirrata</taxon>
        <taxon>Octopodidae</taxon>
        <taxon>Octopus</taxon>
    </lineage>
</organism>